<keyword evidence="3" id="KW-1185">Reference proteome</keyword>
<proteinExistence type="predicted"/>
<dbReference type="EnsemblMetazoa" id="XM_050650247.1">
    <property type="protein sequence ID" value="XP_050506204.1"/>
    <property type="gene ID" value="LOC126884310"/>
</dbReference>
<organism evidence="2 3">
    <name type="scientific">Diabrotica virgifera virgifera</name>
    <name type="common">western corn rootworm</name>
    <dbReference type="NCBI Taxonomy" id="50390"/>
    <lineage>
        <taxon>Eukaryota</taxon>
        <taxon>Metazoa</taxon>
        <taxon>Ecdysozoa</taxon>
        <taxon>Arthropoda</taxon>
        <taxon>Hexapoda</taxon>
        <taxon>Insecta</taxon>
        <taxon>Pterygota</taxon>
        <taxon>Neoptera</taxon>
        <taxon>Endopterygota</taxon>
        <taxon>Coleoptera</taxon>
        <taxon>Polyphaga</taxon>
        <taxon>Cucujiformia</taxon>
        <taxon>Chrysomeloidea</taxon>
        <taxon>Chrysomelidae</taxon>
        <taxon>Galerucinae</taxon>
        <taxon>Diabroticina</taxon>
        <taxon>Diabroticites</taxon>
        <taxon>Diabrotica</taxon>
    </lineage>
</organism>
<name>A0ABM5K7N6_DIAVI</name>
<dbReference type="RefSeq" id="XP_050506204.1">
    <property type="nucleotide sequence ID" value="XM_050650247.1"/>
</dbReference>
<evidence type="ECO:0000256" key="1">
    <source>
        <dbReference type="SAM" id="MobiDB-lite"/>
    </source>
</evidence>
<dbReference type="Proteomes" id="UP001652700">
    <property type="component" value="Unplaced"/>
</dbReference>
<evidence type="ECO:0000313" key="3">
    <source>
        <dbReference type="Proteomes" id="UP001652700"/>
    </source>
</evidence>
<accession>A0ABM5K7N6</accession>
<evidence type="ECO:0000313" key="2">
    <source>
        <dbReference type="EnsemblMetazoa" id="XP_050506204.1"/>
    </source>
</evidence>
<protein>
    <submittedName>
        <fullName evidence="2">Uncharacterized protein</fullName>
    </submittedName>
</protein>
<dbReference type="GeneID" id="126884310"/>
<sequence>MDENKWNAETCTSNRPKRNDTRSSSHRNRYPRLDSSYIDDATLNAMITNGMLDALGPVHFAEFRASTRQAMTPTNSNATNGWTPECRFEWRLNSSYTNQGFQDKEENTKFQNLQKDQLAELAQKEISPKKDTRFLLQKLIMEEDGSPTDPTIASQRQESIMQWFDRAVEKELQRRRDTSLNGNLPTGLAETIMPAKDLNLPKSLIDKMAEATASRIETVSQMSMIPDTELSDVVDKFAKAEAMCAFAGAVKAAEAAAEAAPPELAEEAALASARIYQSELNATEIKEEFSGIRPMEVIGYIGVTKPKYPVKPEKK</sequence>
<reference evidence="2" key="1">
    <citation type="submission" date="2025-05" db="UniProtKB">
        <authorList>
            <consortium name="EnsemblMetazoa"/>
        </authorList>
    </citation>
    <scope>IDENTIFICATION</scope>
</reference>
<feature type="region of interest" description="Disordered" evidence="1">
    <location>
        <begin position="1"/>
        <end position="32"/>
    </location>
</feature>